<reference evidence="7 8" key="1">
    <citation type="journal article" date="2023" name="Commun. Biol.">
        <title>Genome analysis of Parmales, the sister group of diatoms, reveals the evolutionary specialization of diatoms from phago-mixotrophs to photoautotrophs.</title>
        <authorList>
            <person name="Ban H."/>
            <person name="Sato S."/>
            <person name="Yoshikawa S."/>
            <person name="Yamada K."/>
            <person name="Nakamura Y."/>
            <person name="Ichinomiya M."/>
            <person name="Sato N."/>
            <person name="Blanc-Mathieu R."/>
            <person name="Endo H."/>
            <person name="Kuwata A."/>
            <person name="Ogata H."/>
        </authorList>
    </citation>
    <scope>NUCLEOTIDE SEQUENCE [LARGE SCALE GENOMIC DNA]</scope>
</reference>
<dbReference type="PANTHER" id="PTHR28511:SF1">
    <property type="entry name" value="ENDONUCLEASE V"/>
    <property type="match status" value="1"/>
</dbReference>
<evidence type="ECO:0000256" key="1">
    <source>
        <dbReference type="ARBA" id="ARBA00004496"/>
    </source>
</evidence>
<keyword evidence="5" id="KW-0378">Hydrolase</keyword>
<dbReference type="SUPFAM" id="SSF57850">
    <property type="entry name" value="RING/U-box"/>
    <property type="match status" value="1"/>
</dbReference>
<evidence type="ECO:0000256" key="2">
    <source>
        <dbReference type="ARBA" id="ARBA00022490"/>
    </source>
</evidence>
<keyword evidence="2" id="KW-0963">Cytoplasm</keyword>
<keyword evidence="6" id="KW-0812">Transmembrane</keyword>
<organism evidence="7 8">
    <name type="scientific">Tetraparma gracilis</name>
    <dbReference type="NCBI Taxonomy" id="2962635"/>
    <lineage>
        <taxon>Eukaryota</taxon>
        <taxon>Sar</taxon>
        <taxon>Stramenopiles</taxon>
        <taxon>Ochrophyta</taxon>
        <taxon>Bolidophyceae</taxon>
        <taxon>Parmales</taxon>
        <taxon>Triparmaceae</taxon>
        <taxon>Tetraparma</taxon>
    </lineage>
</organism>
<feature type="transmembrane region" description="Helical" evidence="6">
    <location>
        <begin position="291"/>
        <end position="310"/>
    </location>
</feature>
<dbReference type="Proteomes" id="UP001165060">
    <property type="component" value="Unassembled WGS sequence"/>
</dbReference>
<accession>A0ABQ6MKC1</accession>
<dbReference type="InterPro" id="IPR010718">
    <property type="entry name" value="DUF1294"/>
</dbReference>
<keyword evidence="6" id="KW-1133">Transmembrane helix</keyword>
<dbReference type="EMBL" id="BRYB01002953">
    <property type="protein sequence ID" value="GMI28111.1"/>
    <property type="molecule type" value="Genomic_DNA"/>
</dbReference>
<keyword evidence="4" id="KW-0255">Endonuclease</keyword>
<proteinExistence type="predicted"/>
<gene>
    <name evidence="7" type="ORF">TeGR_g14750</name>
</gene>
<feature type="transmembrane region" description="Helical" evidence="6">
    <location>
        <begin position="246"/>
        <end position="270"/>
    </location>
</feature>
<comment type="caution">
    <text evidence="7">The sequence shown here is derived from an EMBL/GenBank/DDBJ whole genome shotgun (WGS) entry which is preliminary data.</text>
</comment>
<dbReference type="InterPro" id="IPR007581">
    <property type="entry name" value="Endonuclease-V"/>
</dbReference>
<evidence type="ECO:0000256" key="3">
    <source>
        <dbReference type="ARBA" id="ARBA00022722"/>
    </source>
</evidence>
<evidence type="ECO:0000313" key="8">
    <source>
        <dbReference type="Proteomes" id="UP001165060"/>
    </source>
</evidence>
<sequence>MDVGSDDDMVLLTSCSHSFHRDCLLRQVTAAWPGDRLSFNYLRCGHCRIQMETSDRALKPAITSHKKLEAAAMDALVLAKAEDDSVDDMAAFLCVRCSLPYCGGKIACGVESDEKGGGMCPTCAFEEARPKVASRDYRCFKHGAKAAVYKCDFCCAVATYDCSGTHFCDTCHGGKDFANKSGRRAGCQGRPEDKCPLSLAHPPNHPSKGIWKKSEHKHFVIGCLECLDVAEHSKNRPRYSSAHVPMLAALGLSTSSLSLCLNLLAFLLSASDKLIARSSLPGLLRVSERSLCLLAFLGALPGLLLSFLLFRHKTRKPPGGPLPSLPLVPPVSLEQSSLYGGCDLTEPVDESLPSVASFAVVDHSLSVVHEQHEIVAVAAPYVPSFLSFREAPAICPLVRAALSHGVSPDYLLLDGNGLLHPAGFGLASHVGVLLGVPTIGVSKSLHVFPGLRTGDGKEVGAKRMKALFRSFAKVYWPRNHAGLPKGGILVLDRHLAELAGEELAREEGAEGGGGALRSPPPPSCCLCLFRDGVPGVAGCAFLKGGGGSEVPVYVSVGSGVNLATALHVVDHMSVRRVAEPVRVADLGGREFIRNYKA</sequence>
<evidence type="ECO:0000256" key="5">
    <source>
        <dbReference type="ARBA" id="ARBA00022801"/>
    </source>
</evidence>
<keyword evidence="6" id="KW-0472">Membrane</keyword>
<evidence type="ECO:0000313" key="7">
    <source>
        <dbReference type="EMBL" id="GMI28111.1"/>
    </source>
</evidence>
<evidence type="ECO:0000256" key="6">
    <source>
        <dbReference type="SAM" id="Phobius"/>
    </source>
</evidence>
<dbReference type="PANTHER" id="PTHR28511">
    <property type="entry name" value="ENDONUCLEASE V"/>
    <property type="match status" value="1"/>
</dbReference>
<name>A0ABQ6MKC1_9STRA</name>
<keyword evidence="3" id="KW-0540">Nuclease</keyword>
<dbReference type="Pfam" id="PF06961">
    <property type="entry name" value="DUF1294"/>
    <property type="match status" value="1"/>
</dbReference>
<dbReference type="Pfam" id="PF04493">
    <property type="entry name" value="Endonuclease_5"/>
    <property type="match status" value="1"/>
</dbReference>
<comment type="subcellular location">
    <subcellularLocation>
        <location evidence="1">Cytoplasm</location>
    </subcellularLocation>
</comment>
<evidence type="ECO:0008006" key="9">
    <source>
        <dbReference type="Google" id="ProtNLM"/>
    </source>
</evidence>
<evidence type="ECO:0000256" key="4">
    <source>
        <dbReference type="ARBA" id="ARBA00022759"/>
    </source>
</evidence>
<keyword evidence="8" id="KW-1185">Reference proteome</keyword>
<dbReference type="Gene3D" id="3.30.2170.10">
    <property type="entry name" value="archaeoglobus fulgidus dsm 4304 superfamily"/>
    <property type="match status" value="1"/>
</dbReference>
<protein>
    <recommendedName>
        <fullName evidence="9">Endonuclease V</fullName>
    </recommendedName>
</protein>